<protein>
    <submittedName>
        <fullName evidence="1">Uncharacterized protein</fullName>
    </submittedName>
</protein>
<keyword evidence="2" id="KW-1185">Reference proteome</keyword>
<reference evidence="1" key="1">
    <citation type="submission" date="2019-04" db="EMBL/GenBank/DDBJ databases">
        <title>Microbes associate with the intestines of laboratory mice.</title>
        <authorList>
            <person name="Navarre W."/>
            <person name="Wong E."/>
            <person name="Huang K."/>
            <person name="Tropini C."/>
            <person name="Ng K."/>
            <person name="Yu B."/>
        </authorList>
    </citation>
    <scope>NUCLEOTIDE SEQUENCE</scope>
    <source>
        <strain evidence="1">NM04_E33</strain>
    </source>
</reference>
<accession>A0AC61RGZ4</accession>
<proteinExistence type="predicted"/>
<evidence type="ECO:0000313" key="2">
    <source>
        <dbReference type="Proteomes" id="UP000306319"/>
    </source>
</evidence>
<evidence type="ECO:0000313" key="1">
    <source>
        <dbReference type="EMBL" id="TGY78769.1"/>
    </source>
</evidence>
<organism evidence="1 2">
    <name type="scientific">Lepagella muris</name>
    <dbReference type="NCBI Taxonomy" id="3032870"/>
    <lineage>
        <taxon>Bacteria</taxon>
        <taxon>Pseudomonadati</taxon>
        <taxon>Bacteroidota</taxon>
        <taxon>Bacteroidia</taxon>
        <taxon>Bacteroidales</taxon>
        <taxon>Muribaculaceae</taxon>
        <taxon>Lepagella</taxon>
    </lineage>
</organism>
<dbReference type="Proteomes" id="UP000306319">
    <property type="component" value="Unassembled WGS sequence"/>
</dbReference>
<gene>
    <name evidence="1" type="ORF">E5331_09355</name>
</gene>
<dbReference type="EMBL" id="SRYB01000011">
    <property type="protein sequence ID" value="TGY78769.1"/>
    <property type="molecule type" value="Genomic_DNA"/>
</dbReference>
<name>A0AC61RGZ4_9BACT</name>
<sequence length="546" mass="62119">MMAIGVYKTGNSIIRTRQLLMYHDGVPRRVRVWLILIFGFLYQYAGSINLSSMNQMVGEISFLNEDVQMAGYCMLAGITVCFPVMYRLKFAMYTRQLFFVSGIGLMFCTAITMSIAIPWVVCGASFIAGFFKMLGMFGCTSNFRLCVTPSRNYAIFFPVIYFMVVGGTYLSGLTTAYLTYYGNWRLMNLFVILLLMIHVAIVYFMMKPDHRPGPYMSLKGIDLIGFILWCGFIISGMWIFCYGEHYEWWRGNQVWLGTLICCLFFAGAWCRSRFHERPYLSLHIFSYTAVWKIIFWLFVASILQSAPRLLQSIYVNSILGYDSLNVISLNYPILYGVLLGAILAFYTKVKWCWNTKQYLVLSFALLTSYIVAMYFLIDGNTNKEAFFIPLVAVGISEVMIGSISNVYLSQSVPFSYFFFGLSAIGYSRCGIGNAAGAALVQRLYNWAVVKNSMSASENIDGTVLPFDMPSWSETMAVVSRQSVMMTLKECYGYLILVGIVMILLIIMSTYKTTVTRLIPKMSAIRRWMSNPRVEDPADSVIRKKSD</sequence>
<comment type="caution">
    <text evidence="1">The sequence shown here is derived from an EMBL/GenBank/DDBJ whole genome shotgun (WGS) entry which is preliminary data.</text>
</comment>